<dbReference type="InterPro" id="IPR002869">
    <property type="entry name" value="Pyrv_flavodox_OxRed_cen"/>
</dbReference>
<reference evidence="3" key="1">
    <citation type="submission" date="2017-02" db="EMBL/GenBank/DDBJ databases">
        <title>Delving into the versatile metabolic prowess of the omnipresent phylum Bacteroidetes.</title>
        <authorList>
            <person name="Nobu M.K."/>
            <person name="Mei R."/>
            <person name="Narihiro T."/>
            <person name="Kuroda K."/>
            <person name="Liu W.-T."/>
        </authorList>
    </citation>
    <scope>NUCLEOTIDE SEQUENCE</scope>
    <source>
        <strain evidence="3">ADurb.Bin131</strain>
    </source>
</reference>
<evidence type="ECO:0000256" key="1">
    <source>
        <dbReference type="ARBA" id="ARBA00023002"/>
    </source>
</evidence>
<evidence type="ECO:0000259" key="2">
    <source>
        <dbReference type="Pfam" id="PF01558"/>
    </source>
</evidence>
<dbReference type="PANTHER" id="PTHR42730:SF1">
    <property type="entry name" value="2-OXOGLUTARATE SYNTHASE SUBUNIT KORC"/>
    <property type="match status" value="1"/>
</dbReference>
<dbReference type="InterPro" id="IPR052554">
    <property type="entry name" value="2-oxoglutarate_synth_KorC"/>
</dbReference>
<dbReference type="Proteomes" id="UP000485562">
    <property type="component" value="Unassembled WGS sequence"/>
</dbReference>
<accession>A0A1V6CD59</accession>
<dbReference type="SUPFAM" id="SSF53323">
    <property type="entry name" value="Pyruvate-ferredoxin oxidoreductase, PFOR, domain III"/>
    <property type="match status" value="1"/>
</dbReference>
<comment type="caution">
    <text evidence="3">The sequence shown here is derived from an EMBL/GenBank/DDBJ whole genome shotgun (WGS) entry which is preliminary data.</text>
</comment>
<keyword evidence="1" id="KW-0560">Oxidoreductase</keyword>
<dbReference type="EMBL" id="MWDQ01000027">
    <property type="protein sequence ID" value="OQB74841.1"/>
    <property type="molecule type" value="Genomic_DNA"/>
</dbReference>
<dbReference type="InterPro" id="IPR019752">
    <property type="entry name" value="Pyrv/ketoisovalerate_OxRed_cat"/>
</dbReference>
<feature type="domain" description="Pyruvate/ketoisovalerate oxidoreductase catalytic" evidence="2">
    <location>
        <begin position="17"/>
        <end position="180"/>
    </location>
</feature>
<dbReference type="Pfam" id="PF01558">
    <property type="entry name" value="POR"/>
    <property type="match status" value="1"/>
</dbReference>
<dbReference type="GO" id="GO:0016903">
    <property type="term" value="F:oxidoreductase activity, acting on the aldehyde or oxo group of donors"/>
    <property type="evidence" value="ECO:0007669"/>
    <property type="project" value="InterPro"/>
</dbReference>
<dbReference type="Gene3D" id="3.40.920.10">
    <property type="entry name" value="Pyruvate-ferredoxin oxidoreductase, PFOR, domain III"/>
    <property type="match status" value="1"/>
</dbReference>
<dbReference type="PANTHER" id="PTHR42730">
    <property type="entry name" value="2-OXOGLUTARATE SYNTHASE SUBUNIT KORC"/>
    <property type="match status" value="1"/>
</dbReference>
<proteinExistence type="predicted"/>
<sequence length="191" mass="20784">MNKKNGGSWKIILSGSGGQGIITLSRVLAHAGISARLNVSFLPAYGAEMRGGYVYSMISLSTQELISPVISQADIGVFMDENSLKMLKQYLKNSAWLLWNSSLIKPDGQIKNYAIGIPASEVAEKIGSVKIANMVMLGGLLRILEETGFPGREKDIAYGVKEIIKEQKNINLNMLAISEGKRIVDEVIRNG</sequence>
<gene>
    <name evidence="3" type="ORF">BWX89_00330</name>
</gene>
<protein>
    <submittedName>
        <fullName evidence="3">Indolepyruvate oxidoreductase subunit beta</fullName>
    </submittedName>
</protein>
<evidence type="ECO:0000313" key="3">
    <source>
        <dbReference type="EMBL" id="OQB74841.1"/>
    </source>
</evidence>
<dbReference type="AlphaFoldDB" id="A0A1V6CD59"/>
<organism evidence="3">
    <name type="scientific">candidate division TA06 bacterium ADurb.Bin131</name>
    <dbReference type="NCBI Taxonomy" id="1852827"/>
    <lineage>
        <taxon>Bacteria</taxon>
        <taxon>Bacteria division TA06</taxon>
    </lineage>
</organism>
<name>A0A1V6CD59_UNCT6</name>